<dbReference type="GO" id="GO:0005737">
    <property type="term" value="C:cytoplasm"/>
    <property type="evidence" value="ECO:0007669"/>
    <property type="project" value="TreeGrafter"/>
</dbReference>
<evidence type="ECO:0000313" key="3">
    <source>
        <dbReference type="EMBL" id="KAK0622595.1"/>
    </source>
</evidence>
<evidence type="ECO:0000256" key="1">
    <source>
        <dbReference type="ARBA" id="ARBA00022723"/>
    </source>
</evidence>
<dbReference type="GO" id="GO:0008239">
    <property type="term" value="F:dipeptidyl-peptidase activity"/>
    <property type="evidence" value="ECO:0007669"/>
    <property type="project" value="TreeGrafter"/>
</dbReference>
<reference evidence="3" key="1">
    <citation type="submission" date="2023-06" db="EMBL/GenBank/DDBJ databases">
        <title>Genome-scale phylogeny and comparative genomics of the fungal order Sordariales.</title>
        <authorList>
            <consortium name="Lawrence Berkeley National Laboratory"/>
            <person name="Hensen N."/>
            <person name="Bonometti L."/>
            <person name="Westerberg I."/>
            <person name="Brannstrom I.O."/>
            <person name="Guillou S."/>
            <person name="Cros-Aarteil S."/>
            <person name="Calhoun S."/>
            <person name="Haridas S."/>
            <person name="Kuo A."/>
            <person name="Mondo S."/>
            <person name="Pangilinan J."/>
            <person name="Riley R."/>
            <person name="Labutti K."/>
            <person name="Andreopoulos B."/>
            <person name="Lipzen A."/>
            <person name="Chen C."/>
            <person name="Yanf M."/>
            <person name="Daum C."/>
            <person name="Ng V."/>
            <person name="Clum A."/>
            <person name="Steindorff A."/>
            <person name="Ohm R."/>
            <person name="Martin F."/>
            <person name="Silar P."/>
            <person name="Natvig D."/>
            <person name="Lalanne C."/>
            <person name="Gautier V."/>
            <person name="Ament-Velasquez S.L."/>
            <person name="Kruys A."/>
            <person name="Hutchinson M.I."/>
            <person name="Powell A.J."/>
            <person name="Barry K."/>
            <person name="Miller A.N."/>
            <person name="Grigoriev I.V."/>
            <person name="Debuchy R."/>
            <person name="Gladieux P."/>
            <person name="Thoren M.H."/>
            <person name="Johannesson H."/>
        </authorList>
    </citation>
    <scope>NUCLEOTIDE SEQUENCE</scope>
    <source>
        <strain evidence="3">CBS 606.72</strain>
    </source>
</reference>
<gene>
    <name evidence="3" type="ORF">B0T14DRAFT_535759</name>
</gene>
<keyword evidence="4" id="KW-1185">Reference proteome</keyword>
<protein>
    <submittedName>
        <fullName evidence="3">Peptidase family M49-domain-containing protein</fullName>
    </submittedName>
</protein>
<keyword evidence="1" id="KW-0479">Metal-binding</keyword>
<keyword evidence="2" id="KW-0378">Hydrolase</keyword>
<evidence type="ECO:0000313" key="4">
    <source>
        <dbReference type="Proteomes" id="UP001175000"/>
    </source>
</evidence>
<dbReference type="InterPro" id="IPR039461">
    <property type="entry name" value="Peptidase_M49"/>
</dbReference>
<dbReference type="AlphaFoldDB" id="A0AA40C2H8"/>
<evidence type="ECO:0000256" key="2">
    <source>
        <dbReference type="ARBA" id="ARBA00022801"/>
    </source>
</evidence>
<comment type="caution">
    <text evidence="3">The sequence shown here is derived from an EMBL/GenBank/DDBJ whole genome shotgun (WGS) entry which is preliminary data.</text>
</comment>
<dbReference type="Pfam" id="PF03571">
    <property type="entry name" value="Peptidase_M49"/>
    <property type="match status" value="2"/>
</dbReference>
<dbReference type="GO" id="GO:0046872">
    <property type="term" value="F:metal ion binding"/>
    <property type="evidence" value="ECO:0007669"/>
    <property type="project" value="UniProtKB-KW"/>
</dbReference>
<dbReference type="EMBL" id="JAULSU010000003">
    <property type="protein sequence ID" value="KAK0622595.1"/>
    <property type="molecule type" value="Genomic_DNA"/>
</dbReference>
<dbReference type="Gene3D" id="3.30.540.30">
    <property type="match status" value="2"/>
</dbReference>
<proteinExistence type="predicted"/>
<name>A0AA40C2H8_9PEZI</name>
<accession>A0AA40C2H8</accession>
<sequence length="581" mass="65018">MSPPRSSHAPPPGAIVHQLEIKPIFDTPKQNEKLYAHHMAQAAWHGSRIVMRQVSAEGPDIFDFIMKLHSACGGDWDTLITQCDTLPEQTRRLLGFIPSSIPTAFTVLDFQQGEGNQKFCSRSDTRNSPEIAAISPEVKSIRANIADSLVAVPSYRYYPGTETISPEEIANMSEVMETRSIGPENTRIRKLVENRRPIFHLLQASAEPVSSKDTSTELASGIFLIRATTPEELSKVCLALKNARKYAANNNQIQFLTHYVECFRTSSLEAFQESQKAWVKDVAARVESLIGFIEPCRDPAGISLFEAPDFTSVHALAVCGSIVSEAANLPNAKRCSHEPPYRQPQPRSPCHWVNPSELKRFKNSTQIVRFPTTATHELLGHGTGKLLSETEPGTYNFDKQNPPISPLTQKPVTSHYLPGQTWNGVFGKLAGTVEECRAILVSEYLMENKELLEMFGYTDDSDITADDPLEHYNSQNHAWGQFHHQAHFSVLKHLLQDGGGVIRISHDAANSTLTVHVDPSKLASHGKPWEFYEPLCAVEGEYEEWRKIVCSKPKPRWKFVQPNTFVRGDEGIIQSWAERNI</sequence>
<dbReference type="Proteomes" id="UP001175000">
    <property type="component" value="Unassembled WGS sequence"/>
</dbReference>
<organism evidence="3 4">
    <name type="scientific">Immersiella caudata</name>
    <dbReference type="NCBI Taxonomy" id="314043"/>
    <lineage>
        <taxon>Eukaryota</taxon>
        <taxon>Fungi</taxon>
        <taxon>Dikarya</taxon>
        <taxon>Ascomycota</taxon>
        <taxon>Pezizomycotina</taxon>
        <taxon>Sordariomycetes</taxon>
        <taxon>Sordariomycetidae</taxon>
        <taxon>Sordariales</taxon>
        <taxon>Lasiosphaeriaceae</taxon>
        <taxon>Immersiella</taxon>
    </lineage>
</organism>
<dbReference type="PANTHER" id="PTHR23422:SF11">
    <property type="entry name" value="DIPEPTIDYL PEPTIDASE 3"/>
    <property type="match status" value="1"/>
</dbReference>
<dbReference type="PANTHER" id="PTHR23422">
    <property type="entry name" value="DIPEPTIDYL PEPTIDASE III-RELATED"/>
    <property type="match status" value="1"/>
</dbReference>